<evidence type="ECO:0000313" key="2">
    <source>
        <dbReference type="Proteomes" id="UP000786811"/>
    </source>
</evidence>
<dbReference type="EMBL" id="CAJNRD030001118">
    <property type="protein sequence ID" value="CAG5085471.1"/>
    <property type="molecule type" value="Genomic_DNA"/>
</dbReference>
<proteinExistence type="predicted"/>
<gene>
    <name evidence="1" type="ORF">HICCMSTLAB_LOCUS4386</name>
</gene>
<sequence length="93" mass="10967">MRCLCHHRHFPPRKTLIIPLLKTAEQKFDIYKSYPHQESVASLNAADRAKIAKLLFRLLGFFLHGTLTLQHSLLAKRKSTHLCSNFWLQFYFI</sequence>
<keyword evidence="2" id="KW-1185">Reference proteome</keyword>
<reference evidence="1" key="1">
    <citation type="submission" date="2021-04" db="EMBL/GenBank/DDBJ databases">
        <authorList>
            <person name="Chebbi M.A.C M."/>
        </authorList>
    </citation>
    <scope>NUCLEOTIDE SEQUENCE</scope>
</reference>
<dbReference type="Proteomes" id="UP000786811">
    <property type="component" value="Unassembled WGS sequence"/>
</dbReference>
<comment type="caution">
    <text evidence="1">The sequence shown here is derived from an EMBL/GenBank/DDBJ whole genome shotgun (WGS) entry which is preliminary data.</text>
</comment>
<dbReference type="AlphaFoldDB" id="A0A8J2MEG3"/>
<protein>
    <submittedName>
        <fullName evidence="1">Uncharacterized protein</fullName>
    </submittedName>
</protein>
<organism evidence="1 2">
    <name type="scientific">Cotesia congregata</name>
    <name type="common">Parasitoid wasp</name>
    <name type="synonym">Apanteles congregatus</name>
    <dbReference type="NCBI Taxonomy" id="51543"/>
    <lineage>
        <taxon>Eukaryota</taxon>
        <taxon>Metazoa</taxon>
        <taxon>Ecdysozoa</taxon>
        <taxon>Arthropoda</taxon>
        <taxon>Hexapoda</taxon>
        <taxon>Insecta</taxon>
        <taxon>Pterygota</taxon>
        <taxon>Neoptera</taxon>
        <taxon>Endopterygota</taxon>
        <taxon>Hymenoptera</taxon>
        <taxon>Apocrita</taxon>
        <taxon>Ichneumonoidea</taxon>
        <taxon>Braconidae</taxon>
        <taxon>Microgastrinae</taxon>
        <taxon>Cotesia</taxon>
    </lineage>
</organism>
<accession>A0A8J2MEG3</accession>
<name>A0A8J2MEG3_COTCN</name>
<evidence type="ECO:0000313" key="1">
    <source>
        <dbReference type="EMBL" id="CAG5085471.1"/>
    </source>
</evidence>